<feature type="compositionally biased region" description="Basic residues" evidence="2">
    <location>
        <begin position="1213"/>
        <end position="1224"/>
    </location>
</feature>
<feature type="compositionally biased region" description="Polar residues" evidence="2">
    <location>
        <begin position="862"/>
        <end position="874"/>
    </location>
</feature>
<dbReference type="Gene3D" id="1.25.40.10">
    <property type="entry name" value="Tetratricopeptide repeat domain"/>
    <property type="match status" value="1"/>
</dbReference>
<dbReference type="InterPro" id="IPR046235">
    <property type="entry name" value="DUF6268"/>
</dbReference>
<keyword evidence="5" id="KW-1185">Reference proteome</keyword>
<dbReference type="RefSeq" id="WP_184658122.1">
    <property type="nucleotide sequence ID" value="NZ_CP031518.1"/>
</dbReference>
<evidence type="ECO:0000313" key="4">
    <source>
        <dbReference type="EMBL" id="MBB5225638.1"/>
    </source>
</evidence>
<feature type="compositionally biased region" description="Polar residues" evidence="2">
    <location>
        <begin position="1123"/>
        <end position="1135"/>
    </location>
</feature>
<feature type="region of interest" description="Disordered" evidence="2">
    <location>
        <begin position="1203"/>
        <end position="1224"/>
    </location>
</feature>
<keyword evidence="1" id="KW-0802">TPR repeat</keyword>
<protein>
    <submittedName>
        <fullName evidence="4">Tetratricopeptide (TPR) repeat protein</fullName>
    </submittedName>
</protein>
<feature type="compositionally biased region" description="Basic and acidic residues" evidence="2">
    <location>
        <begin position="1058"/>
        <end position="1080"/>
    </location>
</feature>
<feature type="compositionally biased region" description="Basic and acidic residues" evidence="2">
    <location>
        <begin position="1172"/>
        <end position="1188"/>
    </location>
</feature>
<evidence type="ECO:0000256" key="2">
    <source>
        <dbReference type="SAM" id="MobiDB-lite"/>
    </source>
</evidence>
<dbReference type="Proteomes" id="UP000518887">
    <property type="component" value="Unassembled WGS sequence"/>
</dbReference>
<feature type="region of interest" description="Disordered" evidence="2">
    <location>
        <begin position="852"/>
        <end position="874"/>
    </location>
</feature>
<reference evidence="4 5" key="1">
    <citation type="submission" date="2020-08" db="EMBL/GenBank/DDBJ databases">
        <title>Genomic Encyclopedia of Type Strains, Phase IV (KMG-IV): sequencing the most valuable type-strain genomes for metagenomic binning, comparative biology and taxonomic classification.</title>
        <authorList>
            <person name="Goeker M."/>
        </authorList>
    </citation>
    <scope>NUCLEOTIDE SEQUENCE [LARGE SCALE GENOMIC DNA]</scope>
    <source>
        <strain evidence="4 5">DSM 103462</strain>
    </source>
</reference>
<gene>
    <name evidence="4" type="ORF">HNP76_000995</name>
</gene>
<feature type="domain" description="DUF6268" evidence="3">
    <location>
        <begin position="52"/>
        <end position="140"/>
    </location>
</feature>
<organism evidence="4 5">
    <name type="scientific">Treponema ruminis</name>
    <dbReference type="NCBI Taxonomy" id="744515"/>
    <lineage>
        <taxon>Bacteria</taxon>
        <taxon>Pseudomonadati</taxon>
        <taxon>Spirochaetota</taxon>
        <taxon>Spirochaetia</taxon>
        <taxon>Spirochaetales</taxon>
        <taxon>Treponemataceae</taxon>
        <taxon>Treponema</taxon>
    </lineage>
</organism>
<name>A0A7W8G865_9SPIR</name>
<dbReference type="EMBL" id="JACHFQ010000003">
    <property type="protein sequence ID" value="MBB5225638.1"/>
    <property type="molecule type" value="Genomic_DNA"/>
</dbReference>
<evidence type="ECO:0000256" key="1">
    <source>
        <dbReference type="PROSITE-ProRule" id="PRU00339"/>
    </source>
</evidence>
<sequence>MAAAFLPLAATFADGDVILNVHGYLGGVFSSNYDAFPVTSTYGGGVKLAYRTPTILEISTGFDYLILPRETKTDETLSSASAMRANVGLGFYIPIFERFSILPFVNAGVYSLSVSDTTKNSLFFGGGISFAYKINPHLSFEAPLMVEFNRGVFSDVGAAPGITLNVSKMIRRDTLISMQVKEVKPVFPVLHSWYEKNPFATVEIKNEEECGITDVSVSFFQGQYMGQPQLCATRKRVEKQESFDVDLVAFFNEQMLDLIEKVDSLGSVIVEYRVLGQKKRKTFPITLGIYGRNSMSWDDDRRAAVFVSSKDPAAMLFSRHVTSSVRNNLRSGVPLNIQYAMGIFEALDEFGINYVIDPNSSYSDNVGSTSIDFLQFPYQTLMYRGGDCDDLSILTCSLFESVGVHTAFITIPGHIFIAFDSGVKQKDAWRYFNSLDEYILSDGEVWVPLEITLSDEGYTKAWRVGAREWHVAARTNEAMLYKMRDSWELYKPVGVSGAQAKFLLPEKKQLLSRFSNSVDHWITREIDPQIRSFKNMLAKKEDPGVRNDFGILYVRYGLFDEAEKQFRIARKSNNKNALLNTASMYYAKEQYENAAYMYRQVINNDPKNILAYLGLARCAYEVGDYETCDDAYEMVRENDMELAMDYAYLGSFETVRGRAFSLSERLEKTIWVGSNSFMNGQYEILDKSMYEEPKIGLSNPYIQSTHMEYKIPEIEKTIVKKYDESDEDAFTGSMYDAVAEQKTALETSGESPAPATVAQAEGQKPAEKTAGKTGKTSKTQAKKTASKTGKTSAKTGSPADGALSAVASTTGGAATGGAAVAGGAAGGAAGAGKGIVGGGISGITAAIRALGGSKETKESKENGQIVNSDENTTLAENTAISQENLGEQNEQFVEADESEEVAESPYQIEGVSAPVADISEGTDSSNQIARAEPHESQTVSESIAETTSVVVETVSKKAEQVAEAVSKTTEAVVESVSKTTEAVVESVSKTTEAVVESVSKTTEAVAEQVTKTKEAVAEQVEKTTEAVVEFVTPIVDSITEIVDPEGTAKRVEARKEAAAKKEEEKLAKKAEKKAQEEKKAQARTASESRTASKSYPENERLSESESIPESQNSAEEYIYIEENSPSADYSLTETADTPVYSDSSVYDDSPAESDTPVAENADTESESGSVTERAERAERALSRTSGKKDMAIRFSDGHTWQRVAVNKAENKPKKSKKSSAKITKKKSLRDYISFRQGKAKKGKYPYEAPRESRNISLIQAVYEDDLKKKRFYVPLGRFNNFRDAYLFWLAHPEYPAVIVRVGYSEFEVRAGDYSEKEYNFLKSLLNNL</sequence>
<evidence type="ECO:0000313" key="5">
    <source>
        <dbReference type="Proteomes" id="UP000518887"/>
    </source>
</evidence>
<feature type="region of interest" description="Disordered" evidence="2">
    <location>
        <begin position="742"/>
        <end position="801"/>
    </location>
</feature>
<dbReference type="PROSITE" id="PS50005">
    <property type="entry name" value="TPR"/>
    <property type="match status" value="1"/>
</dbReference>
<feature type="compositionally biased region" description="Low complexity" evidence="2">
    <location>
        <begin position="786"/>
        <end position="801"/>
    </location>
</feature>
<dbReference type="Gene3D" id="1.10.287.700">
    <property type="entry name" value="Helix hairpin bin"/>
    <property type="match status" value="1"/>
</dbReference>
<dbReference type="InterPro" id="IPR019734">
    <property type="entry name" value="TPR_rpt"/>
</dbReference>
<proteinExistence type="predicted"/>
<dbReference type="SUPFAM" id="SSF48452">
    <property type="entry name" value="TPR-like"/>
    <property type="match status" value="1"/>
</dbReference>
<feature type="repeat" description="TPR" evidence="1">
    <location>
        <begin position="575"/>
        <end position="608"/>
    </location>
</feature>
<comment type="caution">
    <text evidence="4">The sequence shown here is derived from an EMBL/GenBank/DDBJ whole genome shotgun (WGS) entry which is preliminary data.</text>
</comment>
<feature type="region of interest" description="Disordered" evidence="2">
    <location>
        <begin position="1058"/>
        <end position="1188"/>
    </location>
</feature>
<feature type="region of interest" description="Disordered" evidence="2">
    <location>
        <begin position="917"/>
        <end position="944"/>
    </location>
</feature>
<accession>A0A7W8G865</accession>
<dbReference type="InterPro" id="IPR011990">
    <property type="entry name" value="TPR-like_helical_dom_sf"/>
</dbReference>
<feature type="compositionally biased region" description="Low complexity" evidence="2">
    <location>
        <begin position="1139"/>
        <end position="1148"/>
    </location>
</feature>
<feature type="compositionally biased region" description="Polar residues" evidence="2">
    <location>
        <begin position="1104"/>
        <end position="1114"/>
    </location>
</feature>
<evidence type="ECO:0000259" key="3">
    <source>
        <dbReference type="Pfam" id="PF19783"/>
    </source>
</evidence>
<dbReference type="Pfam" id="PF19783">
    <property type="entry name" value="DUF6268"/>
    <property type="match status" value="1"/>
</dbReference>